<keyword evidence="3" id="KW-0812">Transmembrane</keyword>
<dbReference type="EMBL" id="ACZL01000009">
    <property type="protein sequence ID" value="EHI56383.1"/>
    <property type="molecule type" value="Genomic_DNA"/>
</dbReference>
<dbReference type="PANTHER" id="PTHR33392:SF6">
    <property type="entry name" value="POLYISOPRENYL-TEICHOIC ACID--PEPTIDOGLYCAN TEICHOIC ACID TRANSFERASE TAGU"/>
    <property type="match status" value="1"/>
</dbReference>
<dbReference type="AlphaFoldDB" id="G5GFV9"/>
<evidence type="ECO:0000313" key="5">
    <source>
        <dbReference type="EMBL" id="EHI56383.1"/>
    </source>
</evidence>
<evidence type="ECO:0000259" key="4">
    <source>
        <dbReference type="Pfam" id="PF03816"/>
    </source>
</evidence>
<dbReference type="Pfam" id="PF03816">
    <property type="entry name" value="LytR_cpsA_psr"/>
    <property type="match status" value="1"/>
</dbReference>
<comment type="caution">
    <text evidence="5">The sequence shown here is derived from an EMBL/GenBank/DDBJ whole genome shotgun (WGS) entry which is preliminary data.</text>
</comment>
<keyword evidence="3" id="KW-1133">Transmembrane helix</keyword>
<dbReference type="eggNOG" id="COG1316">
    <property type="taxonomic scope" value="Bacteria"/>
</dbReference>
<dbReference type="HOGENOM" id="CLU_050688_1_0_9"/>
<organism evidence="5 6">
    <name type="scientific">Johnsonella ignava ATCC 51276</name>
    <dbReference type="NCBI Taxonomy" id="679200"/>
    <lineage>
        <taxon>Bacteria</taxon>
        <taxon>Bacillati</taxon>
        <taxon>Bacillota</taxon>
        <taxon>Clostridia</taxon>
        <taxon>Lachnospirales</taxon>
        <taxon>Lachnospiraceae</taxon>
        <taxon>Johnsonella</taxon>
    </lineage>
</organism>
<gene>
    <name evidence="5" type="ORF">HMPREF9333_00448</name>
</gene>
<comment type="similarity">
    <text evidence="1">Belongs to the LytR/CpsA/Psr (LCP) family.</text>
</comment>
<dbReference type="Proteomes" id="UP000003011">
    <property type="component" value="Unassembled WGS sequence"/>
</dbReference>
<sequence>MDTERQGGKVIAVLIAVIMVIVIAVSLIRILISSNNNEIGENEISKDTPESTLPDAEDTVQGDDGKIYKREKYIKAVMCLGVDTDRSMYEKRQAGSGGHADSIALIAWDTARNEVKILMIPRDTMTDIMLTDINGNELGKSKQHITMAYAYGDGKQLSCEYTRSALSELLSGLDIDFYVALNVNAISILNDDVGGVSVTINDDSMEEVYPELKKGSFVKLDGEQAEFFVRYRDINEDFTAIKRMDNQKEYIKGFHNALKKQGSKKDSLIEKLIDDINPYMVTDMEKAELLKLGADGAQSSDLTEEDILVIPGKSVTTELYDEYYPDKNGVKKMVLDLFYREVQ</sequence>
<evidence type="ECO:0000313" key="6">
    <source>
        <dbReference type="Proteomes" id="UP000003011"/>
    </source>
</evidence>
<evidence type="ECO:0000256" key="1">
    <source>
        <dbReference type="ARBA" id="ARBA00006068"/>
    </source>
</evidence>
<keyword evidence="6" id="KW-1185">Reference proteome</keyword>
<feature type="domain" description="Cell envelope-related transcriptional attenuator" evidence="4">
    <location>
        <begin position="99"/>
        <end position="258"/>
    </location>
</feature>
<keyword evidence="3" id="KW-0472">Membrane</keyword>
<dbReference type="RefSeq" id="WP_005539512.1">
    <property type="nucleotide sequence ID" value="NZ_JH378829.1"/>
</dbReference>
<dbReference type="Gene3D" id="3.40.630.190">
    <property type="entry name" value="LCP protein"/>
    <property type="match status" value="1"/>
</dbReference>
<name>G5GFV9_9FIRM</name>
<dbReference type="PANTHER" id="PTHR33392">
    <property type="entry name" value="POLYISOPRENYL-TEICHOIC ACID--PEPTIDOGLYCAN TEICHOIC ACID TRANSFERASE TAGU"/>
    <property type="match status" value="1"/>
</dbReference>
<evidence type="ECO:0000256" key="2">
    <source>
        <dbReference type="SAM" id="MobiDB-lite"/>
    </source>
</evidence>
<dbReference type="InterPro" id="IPR050922">
    <property type="entry name" value="LytR/CpsA/Psr_CW_biosynth"/>
</dbReference>
<feature type="region of interest" description="Disordered" evidence="2">
    <location>
        <begin position="40"/>
        <end position="61"/>
    </location>
</feature>
<proteinExistence type="inferred from homology"/>
<dbReference type="STRING" id="679200.HMPREF9333_00448"/>
<dbReference type="OrthoDB" id="3172933at2"/>
<protein>
    <recommendedName>
        <fullName evidence="4">Cell envelope-related transcriptional attenuator domain-containing protein</fullName>
    </recommendedName>
</protein>
<dbReference type="InterPro" id="IPR004474">
    <property type="entry name" value="LytR_CpsA_psr"/>
</dbReference>
<accession>G5GFV9</accession>
<evidence type="ECO:0000256" key="3">
    <source>
        <dbReference type="SAM" id="Phobius"/>
    </source>
</evidence>
<reference evidence="5 6" key="1">
    <citation type="submission" date="2011-08" db="EMBL/GenBank/DDBJ databases">
        <title>The Genome Sequence of Johnsonella ignava ATCC 51276.</title>
        <authorList>
            <consortium name="The Broad Institute Genome Sequencing Platform"/>
            <person name="Earl A."/>
            <person name="Ward D."/>
            <person name="Feldgarden M."/>
            <person name="Gevers D."/>
            <person name="Izard J."/>
            <person name="Blanton J.M."/>
            <person name="Baranova O.V."/>
            <person name="Dewhirst F.E."/>
            <person name="Young S.K."/>
            <person name="Zeng Q."/>
            <person name="Gargeya S."/>
            <person name="Fitzgerald M."/>
            <person name="Haas B."/>
            <person name="Abouelleil A."/>
            <person name="Alvarado L."/>
            <person name="Arachchi H.M."/>
            <person name="Berlin A."/>
            <person name="Brown A."/>
            <person name="Chapman S.B."/>
            <person name="Chen Z."/>
            <person name="Dunbar C."/>
            <person name="Freedman E."/>
            <person name="Gearin G."/>
            <person name="Gellesch M."/>
            <person name="Goldberg J."/>
            <person name="Griggs A."/>
            <person name="Gujja S."/>
            <person name="Heiman D."/>
            <person name="Howarth C."/>
            <person name="Larson L."/>
            <person name="Lui A."/>
            <person name="MacDonald P.J.P."/>
            <person name="Montmayeur A."/>
            <person name="Murphy C."/>
            <person name="Neiman D."/>
            <person name="Pearson M."/>
            <person name="Priest M."/>
            <person name="Roberts A."/>
            <person name="Saif S."/>
            <person name="Shea T."/>
            <person name="Shenoy N."/>
            <person name="Sisk P."/>
            <person name="Stolte C."/>
            <person name="Sykes S."/>
            <person name="Wortman J."/>
            <person name="Nusbaum C."/>
            <person name="Birren B."/>
        </authorList>
    </citation>
    <scope>NUCLEOTIDE SEQUENCE [LARGE SCALE GENOMIC DNA]</scope>
    <source>
        <strain evidence="5 6">ATCC 51276</strain>
    </source>
</reference>
<feature type="transmembrane region" description="Helical" evidence="3">
    <location>
        <begin position="12"/>
        <end position="32"/>
    </location>
</feature>